<comment type="catalytic activity">
    <reaction evidence="10">
        <text>S-hexadecanoyl-L-cysteinyl-[protein] + H2O = L-cysteinyl-[protein] + hexadecanoate + H(+)</text>
        <dbReference type="Rhea" id="RHEA:19233"/>
        <dbReference type="Rhea" id="RHEA-COMP:10131"/>
        <dbReference type="Rhea" id="RHEA-COMP:11032"/>
        <dbReference type="ChEBI" id="CHEBI:7896"/>
        <dbReference type="ChEBI" id="CHEBI:15377"/>
        <dbReference type="ChEBI" id="CHEBI:15378"/>
        <dbReference type="ChEBI" id="CHEBI:29950"/>
        <dbReference type="ChEBI" id="CHEBI:74151"/>
        <dbReference type="EC" id="3.1.2.22"/>
    </reaction>
    <physiologicalReaction direction="left-to-right" evidence="10">
        <dbReference type="Rhea" id="RHEA:19234"/>
    </physiologicalReaction>
</comment>
<dbReference type="STRING" id="1549855.AY555_05110"/>
<feature type="domain" description="AB hydrolase-1" evidence="12">
    <location>
        <begin position="40"/>
        <end position="249"/>
    </location>
</feature>
<evidence type="ECO:0000256" key="9">
    <source>
        <dbReference type="ARBA" id="ARBA00046047"/>
    </source>
</evidence>
<dbReference type="GeneID" id="53316530"/>
<dbReference type="GO" id="GO:0008474">
    <property type="term" value="F:palmitoyl-(protein) hydrolase activity"/>
    <property type="evidence" value="ECO:0007669"/>
    <property type="project" value="UniProtKB-EC"/>
</dbReference>
<dbReference type="Pfam" id="PF12697">
    <property type="entry name" value="Abhydrolase_6"/>
    <property type="match status" value="1"/>
</dbReference>
<reference evidence="13 14" key="1">
    <citation type="submission" date="2016-02" db="EMBL/GenBank/DDBJ databases">
        <title>Complete Genome of H5569, the type strain of the newly described species Haematospirillium jordaniae.</title>
        <authorList>
            <person name="Nicholson A.C."/>
            <person name="Humrighouse B.W."/>
            <person name="Loparov V."/>
            <person name="McQuiston J.R."/>
        </authorList>
    </citation>
    <scope>NUCLEOTIDE SEQUENCE [LARGE SCALE GENOMIC DNA]</scope>
    <source>
        <strain evidence="13 14">H5569</strain>
    </source>
</reference>
<keyword evidence="3" id="KW-0809">Transit peptide</keyword>
<dbReference type="GO" id="GO:0102390">
    <property type="term" value="F:mycophenolic acid acyl-glucuronide esterase activity"/>
    <property type="evidence" value="ECO:0007669"/>
    <property type="project" value="UniProtKB-EC"/>
</dbReference>
<evidence type="ECO:0000313" key="14">
    <source>
        <dbReference type="Proteomes" id="UP000076066"/>
    </source>
</evidence>
<evidence type="ECO:0000256" key="5">
    <source>
        <dbReference type="ARBA" id="ARBA00039314"/>
    </source>
</evidence>
<dbReference type="InterPro" id="IPR000073">
    <property type="entry name" value="AB_hydrolase_1"/>
</dbReference>
<name>A0A143DDN8_9PROT</name>
<dbReference type="Gene3D" id="3.40.50.1820">
    <property type="entry name" value="alpha/beta hydrolase"/>
    <property type="match status" value="1"/>
</dbReference>
<dbReference type="RefSeq" id="WP_066134273.1">
    <property type="nucleotide sequence ID" value="NZ_CP014525.1"/>
</dbReference>
<comment type="function">
    <text evidence="9">Acts as an acyl-protein thioesterase that hydrolyzes fatty acids from acylated residues in proteins. Regulates the mitochondrial S-depalmitoylation of the nucleophilic active site residue of peroxiredoxin-5/PRDX5, a key antioxidant protein, therefore modulating mitochondrial antioxidant ability. Also catalyzes the deglucuronidation of mycophenolic acid acyl-glucuronide, an active metabolite of the immunosuppressant drug mycophenolate.</text>
</comment>
<dbReference type="InterPro" id="IPR029058">
    <property type="entry name" value="AB_hydrolase_fold"/>
</dbReference>
<comment type="catalytic activity">
    <reaction evidence="11">
        <text>mycophenolic acid O-acyl-beta-D-glucuronide + H2O = mycophenolate + D-glucuronate + H(+)</text>
        <dbReference type="Rhea" id="RHEA:34179"/>
        <dbReference type="ChEBI" id="CHEBI:15377"/>
        <dbReference type="ChEBI" id="CHEBI:15378"/>
        <dbReference type="ChEBI" id="CHEBI:58720"/>
        <dbReference type="ChEBI" id="CHEBI:62932"/>
        <dbReference type="ChEBI" id="CHEBI:66982"/>
        <dbReference type="EC" id="3.1.1.93"/>
    </reaction>
    <physiologicalReaction direction="left-to-right" evidence="11">
        <dbReference type="Rhea" id="RHEA:34180"/>
    </physiologicalReaction>
</comment>
<sequence length="275" mass="30162">MNTTTGYPASAKPQNMPRPGGRFLAFRSLAQTNPNATTGVVFLHGLMSDMEGDKALYMEQRCRMQGRAFVRFDQMGHGASSGRFDEGTIGAWVEDTLAILDTLTEGPQILVGSSMGGWLMLLAARARPQRVAGLVGIAAAPDFSEDLTWPALSQAQRQDVETRGRTEIPCPYSEQPYVFTKAFFEDGRQNLVLRTPLPFDGPVCLLHGQQDDTVPWDTSVRLADHLRSASVECILIKSGDHRLSRPQDLACLGRALDSVLERQEEEKRAVSSVPG</sequence>
<organism evidence="13 14">
    <name type="scientific">Haematospirillum jordaniae</name>
    <dbReference type="NCBI Taxonomy" id="1549855"/>
    <lineage>
        <taxon>Bacteria</taxon>
        <taxon>Pseudomonadati</taxon>
        <taxon>Pseudomonadota</taxon>
        <taxon>Alphaproteobacteria</taxon>
        <taxon>Rhodospirillales</taxon>
        <taxon>Novispirillaceae</taxon>
        <taxon>Haematospirillum</taxon>
    </lineage>
</organism>
<dbReference type="AlphaFoldDB" id="A0A143DDN8"/>
<accession>A0A143DDN8</accession>
<evidence type="ECO:0000256" key="10">
    <source>
        <dbReference type="ARBA" id="ARBA00047409"/>
    </source>
</evidence>
<evidence type="ECO:0000256" key="4">
    <source>
        <dbReference type="ARBA" id="ARBA00039132"/>
    </source>
</evidence>
<evidence type="ECO:0000256" key="3">
    <source>
        <dbReference type="ARBA" id="ARBA00022946"/>
    </source>
</evidence>
<proteinExistence type="predicted"/>
<dbReference type="EC" id="3.1.1.93" evidence="4"/>
<dbReference type="Proteomes" id="UP000076066">
    <property type="component" value="Chromosome"/>
</dbReference>
<gene>
    <name evidence="13" type="ORF">AY555_05110</name>
</gene>
<keyword evidence="2 13" id="KW-0378">Hydrolase</keyword>
<dbReference type="PANTHER" id="PTHR16138:SF7">
    <property type="entry name" value="PALMITOYL-PROTEIN THIOESTERASE ABHD10, MITOCHONDRIAL"/>
    <property type="match status" value="1"/>
</dbReference>
<evidence type="ECO:0000313" key="13">
    <source>
        <dbReference type="EMBL" id="AMW34660.1"/>
    </source>
</evidence>
<evidence type="ECO:0000256" key="11">
    <source>
        <dbReference type="ARBA" id="ARBA00047972"/>
    </source>
</evidence>
<dbReference type="InterPro" id="IPR052382">
    <property type="entry name" value="ABHD10_acyl-thioesterase"/>
</dbReference>
<evidence type="ECO:0000256" key="8">
    <source>
        <dbReference type="ARBA" id="ARBA00042704"/>
    </source>
</evidence>
<dbReference type="SUPFAM" id="SSF53474">
    <property type="entry name" value="alpha/beta-Hydrolases"/>
    <property type="match status" value="1"/>
</dbReference>
<evidence type="ECO:0000256" key="2">
    <source>
        <dbReference type="ARBA" id="ARBA00022801"/>
    </source>
</evidence>
<evidence type="ECO:0000256" key="7">
    <source>
        <dbReference type="ARBA" id="ARBA00042645"/>
    </source>
</evidence>
<dbReference type="PANTHER" id="PTHR16138">
    <property type="entry name" value="MYCOPHENOLIC ACID ACYL-GLUCURONIDE ESTERASE, MITOCHONDRIAL"/>
    <property type="match status" value="1"/>
</dbReference>
<evidence type="ECO:0000259" key="12">
    <source>
        <dbReference type="Pfam" id="PF12697"/>
    </source>
</evidence>
<protein>
    <recommendedName>
        <fullName evidence="5">Palmitoyl-protein thioesterase ABHD10, mitochondrial</fullName>
        <ecNumber evidence="4">3.1.1.93</ecNumber>
        <ecNumber evidence="1">3.1.2.22</ecNumber>
    </recommendedName>
    <alternativeName>
        <fullName evidence="7">Acyl-protein thioesterase ABHD10</fullName>
    </alternativeName>
    <alternativeName>
        <fullName evidence="8">Alpha/beta hydrolase domain-containing protein 10</fullName>
    </alternativeName>
    <alternativeName>
        <fullName evidence="6">Mycophenolic acid acyl-glucuronide esterase, mitochondrial</fullName>
    </alternativeName>
</protein>
<dbReference type="EC" id="3.1.2.22" evidence="1"/>
<evidence type="ECO:0000256" key="6">
    <source>
        <dbReference type="ARBA" id="ARBA00041520"/>
    </source>
</evidence>
<evidence type="ECO:0000256" key="1">
    <source>
        <dbReference type="ARBA" id="ARBA00012423"/>
    </source>
</evidence>
<dbReference type="KEGG" id="hjo:AY555_05110"/>
<dbReference type="EMBL" id="CP014525">
    <property type="protein sequence ID" value="AMW34660.1"/>
    <property type="molecule type" value="Genomic_DNA"/>
</dbReference>
<dbReference type="GO" id="GO:0004553">
    <property type="term" value="F:hydrolase activity, hydrolyzing O-glycosyl compounds"/>
    <property type="evidence" value="ECO:0007669"/>
    <property type="project" value="TreeGrafter"/>
</dbReference>
<keyword evidence="14" id="KW-1185">Reference proteome</keyword>
<dbReference type="OrthoDB" id="9813296at2"/>